<name>A0A927WBN8_9CLOT</name>
<accession>A0A927WBN8</accession>
<dbReference type="CDD" id="cd17332">
    <property type="entry name" value="MFS_MelB_like"/>
    <property type="match status" value="1"/>
</dbReference>
<dbReference type="GO" id="GO:0005886">
    <property type="term" value="C:plasma membrane"/>
    <property type="evidence" value="ECO:0007669"/>
    <property type="project" value="TreeGrafter"/>
</dbReference>
<dbReference type="Pfam" id="PF13347">
    <property type="entry name" value="MFS_2"/>
    <property type="match status" value="1"/>
</dbReference>
<dbReference type="GO" id="GO:0015293">
    <property type="term" value="F:symporter activity"/>
    <property type="evidence" value="ECO:0007669"/>
    <property type="project" value="InterPro"/>
</dbReference>
<feature type="transmembrane region" description="Helical" evidence="1">
    <location>
        <begin position="389"/>
        <end position="409"/>
    </location>
</feature>
<keyword evidence="1" id="KW-0472">Membrane</keyword>
<comment type="caution">
    <text evidence="2">The sequence shown here is derived from an EMBL/GenBank/DDBJ whole genome shotgun (WGS) entry which is preliminary data.</text>
</comment>
<feature type="transmembrane region" description="Helical" evidence="1">
    <location>
        <begin position="289"/>
        <end position="309"/>
    </location>
</feature>
<feature type="transmembrane region" description="Helical" evidence="1">
    <location>
        <begin position="196"/>
        <end position="219"/>
    </location>
</feature>
<keyword evidence="1" id="KW-1133">Transmembrane helix</keyword>
<feature type="transmembrane region" description="Helical" evidence="1">
    <location>
        <begin position="341"/>
        <end position="364"/>
    </location>
</feature>
<dbReference type="InterPro" id="IPR039672">
    <property type="entry name" value="MFS_2"/>
</dbReference>
<dbReference type="AlphaFoldDB" id="A0A927WBN8"/>
<organism evidence="2 3">
    <name type="scientific">Clostridium sulfidigenes</name>
    <dbReference type="NCBI Taxonomy" id="318464"/>
    <lineage>
        <taxon>Bacteria</taxon>
        <taxon>Bacillati</taxon>
        <taxon>Bacillota</taxon>
        <taxon>Clostridia</taxon>
        <taxon>Eubacteriales</taxon>
        <taxon>Clostridiaceae</taxon>
        <taxon>Clostridium</taxon>
    </lineage>
</organism>
<dbReference type="Gene3D" id="1.20.1250.20">
    <property type="entry name" value="MFS general substrate transporter like domains"/>
    <property type="match status" value="2"/>
</dbReference>
<feature type="transmembrane region" description="Helical" evidence="1">
    <location>
        <begin position="252"/>
        <end position="277"/>
    </location>
</feature>
<keyword evidence="1" id="KW-0812">Transmembrane</keyword>
<dbReference type="GO" id="GO:0006814">
    <property type="term" value="P:sodium ion transport"/>
    <property type="evidence" value="ECO:0007669"/>
    <property type="project" value="InterPro"/>
</dbReference>
<evidence type="ECO:0000313" key="3">
    <source>
        <dbReference type="Proteomes" id="UP000768462"/>
    </source>
</evidence>
<feature type="transmembrane region" description="Helical" evidence="1">
    <location>
        <begin position="167"/>
        <end position="190"/>
    </location>
</feature>
<dbReference type="PANTHER" id="PTHR11328:SF24">
    <property type="entry name" value="MAJOR FACILITATOR SUPERFAMILY (MFS) PROFILE DOMAIN-CONTAINING PROTEIN"/>
    <property type="match status" value="1"/>
</dbReference>
<dbReference type="GO" id="GO:0008643">
    <property type="term" value="P:carbohydrate transport"/>
    <property type="evidence" value="ECO:0007669"/>
    <property type="project" value="InterPro"/>
</dbReference>
<dbReference type="InterPro" id="IPR036259">
    <property type="entry name" value="MFS_trans_sf"/>
</dbReference>
<feature type="transmembrane region" description="Helical" evidence="1">
    <location>
        <begin position="123"/>
        <end position="146"/>
    </location>
</feature>
<gene>
    <name evidence="2" type="ORF">E7215_17420</name>
</gene>
<dbReference type="SUPFAM" id="SSF103473">
    <property type="entry name" value="MFS general substrate transporter"/>
    <property type="match status" value="1"/>
</dbReference>
<dbReference type="Proteomes" id="UP000768462">
    <property type="component" value="Unassembled WGS sequence"/>
</dbReference>
<feature type="transmembrane region" description="Helical" evidence="1">
    <location>
        <begin position="95"/>
        <end position="117"/>
    </location>
</feature>
<feature type="transmembrane region" description="Helical" evidence="1">
    <location>
        <begin position="32"/>
        <end position="49"/>
    </location>
</feature>
<dbReference type="PANTHER" id="PTHR11328">
    <property type="entry name" value="MAJOR FACILITATOR SUPERFAMILY DOMAIN-CONTAINING PROTEIN"/>
    <property type="match status" value="1"/>
</dbReference>
<dbReference type="EMBL" id="SVCM01000212">
    <property type="protein sequence ID" value="MBE6061921.1"/>
    <property type="molecule type" value="Genomic_DNA"/>
</dbReference>
<proteinExistence type="predicted"/>
<reference evidence="2" key="1">
    <citation type="submission" date="2019-04" db="EMBL/GenBank/DDBJ databases">
        <title>Evolution of Biomass-Degrading Anaerobic Consortia Revealed by Metagenomics.</title>
        <authorList>
            <person name="Peng X."/>
        </authorList>
    </citation>
    <scope>NUCLEOTIDE SEQUENCE</scope>
    <source>
        <strain evidence="2">SIG254</strain>
    </source>
</reference>
<evidence type="ECO:0000256" key="1">
    <source>
        <dbReference type="SAM" id="Phobius"/>
    </source>
</evidence>
<protein>
    <submittedName>
        <fullName evidence="2">MFS transporter</fullName>
    </submittedName>
</protein>
<dbReference type="InterPro" id="IPR001927">
    <property type="entry name" value="Na/Gal_symport"/>
</dbReference>
<feature type="transmembrane region" description="Helical" evidence="1">
    <location>
        <begin position="421"/>
        <end position="446"/>
    </location>
</feature>
<sequence>MDVSMKMNGVEKMDSNAKLGWGERIAYGLGDYAGNLVYSFISAFLLVYYTEVCGMNAATAASVMAISRIFDGISDLIMGRIVDKTHSKWGKARPWLIRSSIPLAICTVLMFSMPLGFSDGAKAAYAFITYNLVSTVFFTMLNVPYASMQGMMTTNSYERGVLGNVRMLLATFGTMTINTVVPVLTGVFGATDTHKGWMITTIILMIAFVIINLITFFGCKERTTDTSEKEDGKDQQPSVLVALKTLVTNKYWVLQVIFLFSLYFMMSTFFGSNYYYAQYVLNNEGAYSVLANALSLSQMGIMFVTPLIMKKVSKRWLAFAGMALSGIGFLMTAFAGTNVQIVLVSNIIKGIGFGCGAATMWGLLQDAITYGQWKSGVQAIGMGNSASSFTTKIGSGFGTAALGWILAAGNFNTDPTGASSIAAINIAVIWVPIITVIIGMVCLFMFDLDSKYDKVVKDLEKGKWKNGEF</sequence>
<feature type="transmembrane region" description="Helical" evidence="1">
    <location>
        <begin position="316"/>
        <end position="335"/>
    </location>
</feature>
<evidence type="ECO:0000313" key="2">
    <source>
        <dbReference type="EMBL" id="MBE6061921.1"/>
    </source>
</evidence>
<dbReference type="NCBIfam" id="TIGR00792">
    <property type="entry name" value="gph"/>
    <property type="match status" value="1"/>
</dbReference>